<gene>
    <name evidence="3" type="ORF">CDAUBV1_LOCUS6508</name>
</gene>
<feature type="region of interest" description="Disordered" evidence="2">
    <location>
        <begin position="143"/>
        <end position="212"/>
    </location>
</feature>
<protein>
    <recommendedName>
        <fullName evidence="5">Disks large-associated protein 1</fullName>
    </recommendedName>
</protein>
<evidence type="ECO:0000256" key="2">
    <source>
        <dbReference type="SAM" id="MobiDB-lite"/>
    </source>
</evidence>
<feature type="compositionally biased region" description="Polar residues" evidence="2">
    <location>
        <begin position="200"/>
        <end position="212"/>
    </location>
</feature>
<comment type="similarity">
    <text evidence="1">Belongs to the SAPAP family.</text>
</comment>
<feature type="region of interest" description="Disordered" evidence="2">
    <location>
        <begin position="527"/>
        <end position="590"/>
    </location>
</feature>
<accession>A0AAV2T6W4</accession>
<dbReference type="GO" id="GO:0098978">
    <property type="term" value="C:glutamatergic synapse"/>
    <property type="evidence" value="ECO:0007669"/>
    <property type="project" value="TreeGrafter"/>
</dbReference>
<proteinExistence type="inferred from homology"/>
<feature type="region of interest" description="Disordered" evidence="2">
    <location>
        <begin position="351"/>
        <end position="418"/>
    </location>
</feature>
<evidence type="ECO:0000313" key="3">
    <source>
        <dbReference type="EMBL" id="CAL5133242.1"/>
    </source>
</evidence>
<dbReference type="GO" id="GO:0023052">
    <property type="term" value="P:signaling"/>
    <property type="evidence" value="ECO:0007669"/>
    <property type="project" value="InterPro"/>
</dbReference>
<feature type="compositionally biased region" description="Low complexity" evidence="2">
    <location>
        <begin position="485"/>
        <end position="497"/>
    </location>
</feature>
<dbReference type="Proteomes" id="UP001497525">
    <property type="component" value="Unassembled WGS sequence"/>
</dbReference>
<dbReference type="EMBL" id="CAXLJL010000156">
    <property type="protein sequence ID" value="CAL5133242.1"/>
    <property type="molecule type" value="Genomic_DNA"/>
</dbReference>
<evidence type="ECO:0000256" key="1">
    <source>
        <dbReference type="ARBA" id="ARBA00008839"/>
    </source>
</evidence>
<reference evidence="3" key="1">
    <citation type="submission" date="2024-06" db="EMBL/GenBank/DDBJ databases">
        <authorList>
            <person name="Liu X."/>
            <person name="Lenzi L."/>
            <person name="Haldenby T S."/>
            <person name="Uol C."/>
        </authorList>
    </citation>
    <scope>NUCLEOTIDE SEQUENCE</scope>
</reference>
<sequence>MSSLRTESSKNHGPHPDPSLNSEVLSFFTPATPGRGLEDTDTTGDKRSGPRLNIVESTRPHTKTITVKCGDDLVQDASHLSVSPSEETSNVKIEANGCYRLDRLDSSVNPAMTAKLDQMAQKLGFHVPAKSHVNSQINAEWDDLASPPRWDGSPTVDFARKDNSDQIPSPPRPKRSILSNIKKRLSTPRSKSNGPCARVTPSTDPESEKTCQSVRQSSSVRIKRWFTRRLWKPKCSVTKESEATEASVASAEAVLDDSWCEDKNTQDEIDSVNKVEARQCASLDNLDAGPPSPMQTRDPNTTVLAYRVITNSAAGSESVRRNGVLENRLQWSPRGVESNESCSPIQRCDREGLQYHGSPHNPVVRGNSIRSVGSGRDQLSHSERMPSRNASGSEADALHCSPGPSASHTALPQSNQPQYRSATLAPKNYIPSYVGVSVAAFGYSGYGRNSLSSHSLLNAKNIRSSRLPPPHGTHRLHTDLRKVDPTTPEVVTTAPPVSSLPAKGSETDKKVPVSSALALHLGCLRDSSESTSSHTSPAVHFTPRDDGVSSQSLHGGQISSDNSVKRSTPSPCQSSMNTLEPTSAPVKLRRKRTCSHTANTEDQEHWQRSSLIMLAVSHASPRGHPATVSIEPDSGIITTAVEEDSTTERMSCTVSSNSPVQLTNGTDKISPTKEMASTNIAASEAVSNQDLVTAADRLSISKDLNGGTPIDGHYFLRQVDSIQAELMSKINRTEQDLKEVQMDDEVAGLLRSAVGKARLLIAEKFKQFRGLCQQNLESATFTSQSCDSTRSGEPQQLVTLVQDLDGFWAMVTLQINDVQALFQQVDELRTNNWALSRKSSTTDSPTDSKPVHSTPKSKPRRKPIPTNQSTSSRRTEDAAARAKARERLERVKREMRAKRALALTADGGPRNLGSEDVFLII</sequence>
<evidence type="ECO:0000313" key="4">
    <source>
        <dbReference type="Proteomes" id="UP001497525"/>
    </source>
</evidence>
<feature type="compositionally biased region" description="Basic and acidic residues" evidence="2">
    <location>
        <begin position="873"/>
        <end position="891"/>
    </location>
</feature>
<feature type="region of interest" description="Disordered" evidence="2">
    <location>
        <begin position="836"/>
        <end position="891"/>
    </location>
</feature>
<dbReference type="Pfam" id="PF03359">
    <property type="entry name" value="GKAP"/>
    <property type="match status" value="1"/>
</dbReference>
<dbReference type="GO" id="GO:0060090">
    <property type="term" value="F:molecular adaptor activity"/>
    <property type="evidence" value="ECO:0007669"/>
    <property type="project" value="TreeGrafter"/>
</dbReference>
<evidence type="ECO:0008006" key="5">
    <source>
        <dbReference type="Google" id="ProtNLM"/>
    </source>
</evidence>
<dbReference type="PANTHER" id="PTHR12353">
    <property type="entry name" value="DISKS LARGE-ASSOCIATED PROTEIN DAP SAP90/PSD-95-ASSOCIATED PROTEIN"/>
    <property type="match status" value="1"/>
</dbReference>
<feature type="compositionally biased region" description="Polar residues" evidence="2">
    <location>
        <begin position="548"/>
        <end position="581"/>
    </location>
</feature>
<organism evidence="3 4">
    <name type="scientific">Calicophoron daubneyi</name>
    <name type="common">Rumen fluke</name>
    <name type="synonym">Paramphistomum daubneyi</name>
    <dbReference type="NCBI Taxonomy" id="300641"/>
    <lineage>
        <taxon>Eukaryota</taxon>
        <taxon>Metazoa</taxon>
        <taxon>Spiralia</taxon>
        <taxon>Lophotrochozoa</taxon>
        <taxon>Platyhelminthes</taxon>
        <taxon>Trematoda</taxon>
        <taxon>Digenea</taxon>
        <taxon>Plagiorchiida</taxon>
        <taxon>Pronocephalata</taxon>
        <taxon>Paramphistomoidea</taxon>
        <taxon>Paramphistomidae</taxon>
        <taxon>Calicophoron</taxon>
    </lineage>
</organism>
<feature type="region of interest" description="Disordered" evidence="2">
    <location>
        <begin position="1"/>
        <end position="60"/>
    </location>
</feature>
<feature type="compositionally biased region" description="Low complexity" evidence="2">
    <location>
        <begin position="838"/>
        <end position="848"/>
    </location>
</feature>
<dbReference type="InterPro" id="IPR005026">
    <property type="entry name" value="SAPAP"/>
</dbReference>
<name>A0AAV2T6W4_CALDB</name>
<feature type="compositionally biased region" description="Polar residues" evidence="2">
    <location>
        <begin position="404"/>
        <end position="418"/>
    </location>
</feature>
<comment type="caution">
    <text evidence="3">The sequence shown here is derived from an EMBL/GenBank/DDBJ whole genome shotgun (WGS) entry which is preliminary data.</text>
</comment>
<dbReference type="GO" id="GO:0099572">
    <property type="term" value="C:postsynaptic specialization"/>
    <property type="evidence" value="ECO:0007669"/>
    <property type="project" value="TreeGrafter"/>
</dbReference>
<dbReference type="AlphaFoldDB" id="A0AAV2T6W4"/>
<dbReference type="PANTHER" id="PTHR12353:SF31">
    <property type="entry name" value="LD44824P"/>
    <property type="match status" value="1"/>
</dbReference>
<feature type="region of interest" description="Disordered" evidence="2">
    <location>
        <begin position="483"/>
        <end position="511"/>
    </location>
</feature>